<dbReference type="SUPFAM" id="SSF53335">
    <property type="entry name" value="S-adenosyl-L-methionine-dependent methyltransferases"/>
    <property type="match status" value="1"/>
</dbReference>
<keyword evidence="2" id="KW-1185">Reference proteome</keyword>
<evidence type="ECO:0000313" key="1">
    <source>
        <dbReference type="EMBL" id="KMQ71127.1"/>
    </source>
</evidence>
<dbReference type="InterPro" id="IPR029063">
    <property type="entry name" value="SAM-dependent_MTases_sf"/>
</dbReference>
<evidence type="ECO:0000313" key="2">
    <source>
        <dbReference type="Proteomes" id="UP000035900"/>
    </source>
</evidence>
<dbReference type="Pfam" id="PF13489">
    <property type="entry name" value="Methyltransf_23"/>
    <property type="match status" value="1"/>
</dbReference>
<organism evidence="1 2">
    <name type="scientific">Chryseobacterium koreense CCUG 49689</name>
    <dbReference type="NCBI Taxonomy" id="1304281"/>
    <lineage>
        <taxon>Bacteria</taxon>
        <taxon>Pseudomonadati</taxon>
        <taxon>Bacteroidota</taxon>
        <taxon>Flavobacteriia</taxon>
        <taxon>Flavobacteriales</taxon>
        <taxon>Weeksellaceae</taxon>
        <taxon>Chryseobacterium group</taxon>
        <taxon>Chryseobacterium</taxon>
    </lineage>
</organism>
<name>A0A0J7IYR7_9FLAO</name>
<proteinExistence type="predicted"/>
<sequence>MENTFEIFSKNYVDKPDVYYGNTRPEVEELIPVHCKTFLDVGCSDGSFGAYLKSKRQDAVVWGIEPHERFAKKAESVLDRSINSFYTAELQEIQNKTFDCISFNDVLEHLFDPKQALEISKNFLSDEGVVVASIPSVLFFHVFFEQIILKKEWKYTDGGTLDETHVRFFTRKSIQRLFEETGYEIIKLVGINKTRSKKFLLLNLATFGYFNDWKFMQFAVVAKKKK</sequence>
<dbReference type="PANTHER" id="PTHR43861:SF6">
    <property type="entry name" value="METHYLTRANSFERASE TYPE 11"/>
    <property type="match status" value="1"/>
</dbReference>
<evidence type="ECO:0008006" key="3">
    <source>
        <dbReference type="Google" id="ProtNLM"/>
    </source>
</evidence>
<dbReference type="STRING" id="1304281.ACM44_08065"/>
<accession>A0A0J7IYR7</accession>
<comment type="caution">
    <text evidence="1">The sequence shown here is derived from an EMBL/GenBank/DDBJ whole genome shotgun (WGS) entry which is preliminary data.</text>
</comment>
<dbReference type="RefSeq" id="WP_048499526.1">
    <property type="nucleotide sequence ID" value="NZ_LFNG01000010.1"/>
</dbReference>
<dbReference type="PATRIC" id="fig|1304281.5.peg.1732"/>
<gene>
    <name evidence="1" type="ORF">ACM44_08065</name>
</gene>
<dbReference type="EMBL" id="LFNG01000010">
    <property type="protein sequence ID" value="KMQ71127.1"/>
    <property type="molecule type" value="Genomic_DNA"/>
</dbReference>
<reference evidence="1 2" key="1">
    <citation type="journal article" date="2004" name="Int. J. Syst. Evol. Microbiol.">
        <title>Kaistella koreensis gen. nov., sp. nov., a novel member of the Chryseobacterium-Bergeyella-Riemerella branch.</title>
        <authorList>
            <person name="Kim M.K."/>
            <person name="Im W.T."/>
            <person name="Shin Y.K."/>
            <person name="Lim J.H."/>
            <person name="Kim S.H."/>
            <person name="Lee B.C."/>
            <person name="Park M.Y."/>
            <person name="Lee K.Y."/>
            <person name="Lee S.T."/>
        </authorList>
    </citation>
    <scope>NUCLEOTIDE SEQUENCE [LARGE SCALE GENOMIC DNA]</scope>
    <source>
        <strain evidence="1 2">CCUG 49689</strain>
    </source>
</reference>
<dbReference type="Gene3D" id="3.40.50.150">
    <property type="entry name" value="Vaccinia Virus protein VP39"/>
    <property type="match status" value="1"/>
</dbReference>
<protein>
    <recommendedName>
        <fullName evidence="3">Methyltransferase</fullName>
    </recommendedName>
</protein>
<dbReference type="CDD" id="cd02440">
    <property type="entry name" value="AdoMet_MTases"/>
    <property type="match status" value="1"/>
</dbReference>
<dbReference type="AlphaFoldDB" id="A0A0J7IYR7"/>
<dbReference type="PANTHER" id="PTHR43861">
    <property type="entry name" value="TRANS-ACONITATE 2-METHYLTRANSFERASE-RELATED"/>
    <property type="match status" value="1"/>
</dbReference>
<dbReference type="Proteomes" id="UP000035900">
    <property type="component" value="Unassembled WGS sequence"/>
</dbReference>
<dbReference type="OrthoDB" id="8773442at2"/>